<dbReference type="InterPro" id="IPR003599">
    <property type="entry name" value="Ig_sub"/>
</dbReference>
<dbReference type="GO" id="GO:0005886">
    <property type="term" value="C:plasma membrane"/>
    <property type="evidence" value="ECO:0007669"/>
    <property type="project" value="TreeGrafter"/>
</dbReference>
<dbReference type="SMART" id="SM00409">
    <property type="entry name" value="IG"/>
    <property type="match status" value="2"/>
</dbReference>
<organism evidence="7">
    <name type="scientific">Amphimedon queenslandica</name>
    <name type="common">Sponge</name>
    <dbReference type="NCBI Taxonomy" id="400682"/>
    <lineage>
        <taxon>Eukaryota</taxon>
        <taxon>Metazoa</taxon>
        <taxon>Porifera</taxon>
        <taxon>Demospongiae</taxon>
        <taxon>Heteroscleromorpha</taxon>
        <taxon>Haplosclerida</taxon>
        <taxon>Niphatidae</taxon>
        <taxon>Amphimedon</taxon>
    </lineage>
</organism>
<dbReference type="Pfam" id="PF13927">
    <property type="entry name" value="Ig_3"/>
    <property type="match status" value="2"/>
</dbReference>
<dbReference type="PROSITE" id="PS50835">
    <property type="entry name" value="IG_LIKE"/>
    <property type="match status" value="2"/>
</dbReference>
<evidence type="ECO:0000259" key="6">
    <source>
        <dbReference type="PROSITE" id="PS50835"/>
    </source>
</evidence>
<evidence type="ECO:0000256" key="1">
    <source>
        <dbReference type="ARBA" id="ARBA00004479"/>
    </source>
</evidence>
<dbReference type="InterPro" id="IPR003598">
    <property type="entry name" value="Ig_sub2"/>
</dbReference>
<dbReference type="EnsemblMetazoa" id="Aqu2.1.03748_001">
    <property type="protein sequence ID" value="Aqu2.1.03748_001"/>
    <property type="gene ID" value="Aqu2.1.03748"/>
</dbReference>
<evidence type="ECO:0000256" key="5">
    <source>
        <dbReference type="ARBA" id="ARBA00023319"/>
    </source>
</evidence>
<keyword evidence="2" id="KW-0472">Membrane</keyword>
<evidence type="ECO:0000256" key="2">
    <source>
        <dbReference type="ARBA" id="ARBA00023136"/>
    </source>
</evidence>
<dbReference type="OrthoDB" id="5990028at2759"/>
<evidence type="ECO:0000256" key="3">
    <source>
        <dbReference type="ARBA" id="ARBA00023157"/>
    </source>
</evidence>
<comment type="subcellular location">
    <subcellularLocation>
        <location evidence="1">Membrane</location>
        <topology evidence="1">Single-pass type I membrane protein</topology>
    </subcellularLocation>
</comment>
<proteinExistence type="predicted"/>
<dbReference type="PANTHER" id="PTHR11640:SF164">
    <property type="entry name" value="MAM DOMAIN-CONTAINING GLYCOSYLPHOSPHATIDYLINOSITOL ANCHOR PROTEIN 1"/>
    <property type="match status" value="1"/>
</dbReference>
<dbReference type="GO" id="GO:0098609">
    <property type="term" value="P:cell-cell adhesion"/>
    <property type="evidence" value="ECO:0007669"/>
    <property type="project" value="TreeGrafter"/>
</dbReference>
<dbReference type="InterPro" id="IPR036179">
    <property type="entry name" value="Ig-like_dom_sf"/>
</dbReference>
<evidence type="ECO:0000313" key="7">
    <source>
        <dbReference type="EnsemblMetazoa" id="Aqu2.1.03748_001"/>
    </source>
</evidence>
<dbReference type="GO" id="GO:0050839">
    <property type="term" value="F:cell adhesion molecule binding"/>
    <property type="evidence" value="ECO:0007669"/>
    <property type="project" value="TreeGrafter"/>
</dbReference>
<keyword evidence="3" id="KW-1015">Disulfide bond</keyword>
<dbReference type="SUPFAM" id="SSF48726">
    <property type="entry name" value="Immunoglobulin"/>
    <property type="match status" value="2"/>
</dbReference>
<feature type="domain" description="Ig-like" evidence="6">
    <location>
        <begin position="107"/>
        <end position="205"/>
    </location>
</feature>
<name>A0A1X7SNT1_AMPQE</name>
<dbReference type="InterPro" id="IPR051275">
    <property type="entry name" value="Cell_adhesion_signaling"/>
</dbReference>
<keyword evidence="4" id="KW-0325">Glycoprotein</keyword>
<accession>A0A1X7SNT1</accession>
<feature type="domain" description="Ig-like" evidence="6">
    <location>
        <begin position="2"/>
        <end position="100"/>
    </location>
</feature>
<dbReference type="Gene3D" id="2.60.40.10">
    <property type="entry name" value="Immunoglobulins"/>
    <property type="match status" value="2"/>
</dbReference>
<dbReference type="GO" id="GO:0005911">
    <property type="term" value="C:cell-cell junction"/>
    <property type="evidence" value="ECO:0007669"/>
    <property type="project" value="TreeGrafter"/>
</dbReference>
<sequence length="296" mass="31950">PPNTTVTPSQIIVNSTAVSSITFTCYSFGIPAPSLRWIKEKGGALLMSLGPTQILGSSTDSSSTSVLTLFRPSDVEESNYTCIAVNNVTNVLGTPEDDVGELYVQDPVIIADHPASRTHPAGFQFIDLTCTATGLPVPSIYWYKDGVLLVDDGDHIQIRENDYEQSNFGINYGRLHIVDIVLSDDGDYVCVAINTGAPGITFNVSSQIHHLSPSLLHPSFSIKLIPPSSLAIFLVYPGRPLTGLMAPLSSPSPHPPCTQSPILLILIILLVFSLYSPPRGQIWALILVLLAMELRI</sequence>
<dbReference type="InterPro" id="IPR007110">
    <property type="entry name" value="Ig-like_dom"/>
</dbReference>
<evidence type="ECO:0000256" key="4">
    <source>
        <dbReference type="ARBA" id="ARBA00023180"/>
    </source>
</evidence>
<reference evidence="7" key="1">
    <citation type="submission" date="2017-05" db="UniProtKB">
        <authorList>
            <consortium name="EnsemblMetazoa"/>
        </authorList>
    </citation>
    <scope>IDENTIFICATION</scope>
</reference>
<dbReference type="PANTHER" id="PTHR11640">
    <property type="entry name" value="NEPHRIN"/>
    <property type="match status" value="1"/>
</dbReference>
<keyword evidence="5" id="KW-0393">Immunoglobulin domain</keyword>
<protein>
    <recommendedName>
        <fullName evidence="6">Ig-like domain-containing protein</fullName>
    </recommendedName>
</protein>
<dbReference type="STRING" id="400682.A0A1X7SNT1"/>
<dbReference type="InParanoid" id="A0A1X7SNT1"/>
<dbReference type="SMART" id="SM00408">
    <property type="entry name" value="IGc2"/>
    <property type="match status" value="2"/>
</dbReference>
<dbReference type="InterPro" id="IPR013783">
    <property type="entry name" value="Ig-like_fold"/>
</dbReference>
<dbReference type="AlphaFoldDB" id="A0A1X7SNT1"/>